<evidence type="ECO:0000256" key="1">
    <source>
        <dbReference type="ARBA" id="ARBA00009460"/>
    </source>
</evidence>
<evidence type="ECO:0000313" key="3">
    <source>
        <dbReference type="EMBL" id="MBF5056027.1"/>
    </source>
</evidence>
<dbReference type="PANTHER" id="PTHR12149">
    <property type="entry name" value="FRUCTOSAMINE 3 KINASE-RELATED PROTEIN"/>
    <property type="match status" value="1"/>
</dbReference>
<name>A0ABS0APF7_9GAMM</name>
<sequence length="264" mass="29347">MHAAGGGATGVTGRVEAGDRRYFLKWLPDGDALDAEADGLRHLAPAIRVPAVVHRGPLAGGQALILEWLDTRPLGGRQWETLGVHLRRLHHTTAERFGHHRDNWIGANRQDNTPTDHWADFFVERRLAPQLRQARDRGLPPRAVQAVEAVMARAPDWLAGLDIRPALVHGDLWQGNVAALADGTPVIYDPAVHYGHGETDLAMLGLFGTVPDALHHAYGQDPHDRDFQHRTRLYNLYHLLNHHNLFGGPYTQTTEDTALSLLRE</sequence>
<accession>A0ABS0APF7</accession>
<dbReference type="PANTHER" id="PTHR12149:SF8">
    <property type="entry name" value="PROTEIN-RIBULOSAMINE 3-KINASE"/>
    <property type="match status" value="1"/>
</dbReference>
<evidence type="ECO:0000256" key="2">
    <source>
        <dbReference type="PIRNR" id="PIRNR006221"/>
    </source>
</evidence>
<proteinExistence type="inferred from homology"/>
<keyword evidence="2" id="KW-0808">Transferase</keyword>
<dbReference type="Gene3D" id="3.90.1200.10">
    <property type="match status" value="1"/>
</dbReference>
<comment type="similarity">
    <text evidence="1 2">Belongs to the fructosamine kinase family.</text>
</comment>
<dbReference type="InterPro" id="IPR011009">
    <property type="entry name" value="Kinase-like_dom_sf"/>
</dbReference>
<dbReference type="InterPro" id="IPR016477">
    <property type="entry name" value="Fructo-/Ketosamine-3-kinase"/>
</dbReference>
<dbReference type="SUPFAM" id="SSF56112">
    <property type="entry name" value="Protein kinase-like (PK-like)"/>
    <property type="match status" value="1"/>
</dbReference>
<dbReference type="Proteomes" id="UP000662703">
    <property type="component" value="Unassembled WGS sequence"/>
</dbReference>
<evidence type="ECO:0000313" key="4">
    <source>
        <dbReference type="Proteomes" id="UP000662703"/>
    </source>
</evidence>
<comment type="caution">
    <text evidence="3">The sequence shown here is derived from an EMBL/GenBank/DDBJ whole genome shotgun (WGS) entry which is preliminary data.</text>
</comment>
<dbReference type="EMBL" id="ARXX01000015">
    <property type="protein sequence ID" value="MBF5056027.1"/>
    <property type="molecule type" value="Genomic_DNA"/>
</dbReference>
<dbReference type="Pfam" id="PF03881">
    <property type="entry name" value="Fructosamin_kin"/>
    <property type="match status" value="1"/>
</dbReference>
<protein>
    <submittedName>
        <fullName evidence="3">Fructosamine kinase</fullName>
    </submittedName>
</protein>
<dbReference type="Gene3D" id="3.30.200.20">
    <property type="entry name" value="Phosphorylase Kinase, domain 1"/>
    <property type="match status" value="1"/>
</dbReference>
<gene>
    <name evidence="3" type="ORF">Y5W_01321</name>
</gene>
<reference evidence="3 4" key="1">
    <citation type="submission" date="2012-09" db="EMBL/GenBank/DDBJ databases">
        <title>Genome Sequence of alkane-degrading Bacterium Alcanivorax sp. 521-1.</title>
        <authorList>
            <person name="Lai Q."/>
            <person name="Shao Z."/>
        </authorList>
    </citation>
    <scope>NUCLEOTIDE SEQUENCE [LARGE SCALE GENOMIC DNA]</scope>
    <source>
        <strain evidence="3 4">521-1</strain>
    </source>
</reference>
<organism evidence="3 4">
    <name type="scientific">Alloalcanivorax profundimaris</name>
    <dbReference type="NCBI Taxonomy" id="2735259"/>
    <lineage>
        <taxon>Bacteria</taxon>
        <taxon>Pseudomonadati</taxon>
        <taxon>Pseudomonadota</taxon>
        <taxon>Gammaproteobacteria</taxon>
        <taxon>Oceanospirillales</taxon>
        <taxon>Alcanivoracaceae</taxon>
        <taxon>Alloalcanivorax</taxon>
    </lineage>
</organism>
<dbReference type="GO" id="GO:0016301">
    <property type="term" value="F:kinase activity"/>
    <property type="evidence" value="ECO:0007669"/>
    <property type="project" value="UniProtKB-KW"/>
</dbReference>
<keyword evidence="4" id="KW-1185">Reference proteome</keyword>
<keyword evidence="2 3" id="KW-0418">Kinase</keyword>
<dbReference type="PIRSF" id="PIRSF006221">
    <property type="entry name" value="Ketosamine-3-kinase"/>
    <property type="match status" value="1"/>
</dbReference>